<dbReference type="SUPFAM" id="SSF53300">
    <property type="entry name" value="vWA-like"/>
    <property type="match status" value="1"/>
</dbReference>
<sequence length="904" mass="103537">MQIERLCGCGNHCPQISRRKTIFDDVKESRIVFCIDTSGSIYKVWDQICSHVVEHLCKVALINKALHFNVITFDDYVKRFRKRLVIASYVNIQELSKWLRSVCFGTSSYIFPALLASYSHVNAECVMLITDGLITKELYEIKQLSEVCNSRPLYLTLLTSDAKPDNRAIELASKLILMTCCPKSKLNIIITTFSGCFVQLSPLEWCIKVPSKLYGCPNSCYKYVLESLHKYQDETTGGLCLVKNSLTHNLSCQKSIKDSVCQVSDPSNDTLLTEGSIDQLNNAEQQQIHTNTVLEMNDSQTQTVSGTSEEVTDSNQIIPSSSHNEYGENYSHRYMHNSCLVCNNPQNDTDNKFKESRYRAARSFINGRSQLDWWADDIRIAPSAGALLLGHTVLAPKYNEGNQLFLGTVLSQVDYCTFIICFEDPNLETKHRENIQETHVHELLSYLDFYRHPINPGDYVLVPQCITNFDQLKNSHKHYLVPYHVGKVLSGYESRSSFNKGFTLSDTPITIEFIRHTNNNSISNRKFQLPFNIVIWIPNDLFEKKFLSRKIQWEFIPPTEESHSVNVKTSNTSSSDVNTTTSLVYSTQVHNTELIKSNKNLVRPFNQLAPFSIGGVNNKDNCNKEKGLNYAYTKDQLDQMKNEFIDSDYASSMDEVGSSSNHQKKKTSKSESNILSEAFYDFHSDSANQFVESKSCESEKIHRPINSEAYRIYNQMKDVATYVDPELQYGKMRIKWVKDQVKNANRPKWRYWGAKPIPQIIAPPIFEPFKDTATWGRSDRLTTTGNILRPEIHFNKISPTFKAIDHYNSRNIGLCLMDNSLMNKGALKKQYSSCTNLPKLYNDRNTGDGKSIIGNNMYYNTISNSLQNNHQLKTLYKHECNAIKDNQIKHDDFHRTVQHKLDDH</sequence>
<dbReference type="EMBL" id="JALJAT010000001">
    <property type="protein sequence ID" value="KAK4475750.1"/>
    <property type="molecule type" value="Genomic_DNA"/>
</dbReference>
<reference evidence="1" key="1">
    <citation type="submission" date="2022-04" db="EMBL/GenBank/DDBJ databases">
        <authorList>
            <person name="Xu L."/>
            <person name="Lv Z."/>
        </authorList>
    </citation>
    <scope>NUCLEOTIDE SEQUENCE</scope>
    <source>
        <strain evidence="1">LV_2022a</strain>
    </source>
</reference>
<dbReference type="PANTHER" id="PTHR14343:SF5">
    <property type="entry name" value="DUF4537 DOMAIN-CONTAINING PROTEIN"/>
    <property type="match status" value="1"/>
</dbReference>
<dbReference type="PANTHER" id="PTHR14343">
    <property type="entry name" value="VWFA DOMAIN-CONTAINING PROTEIN"/>
    <property type="match status" value="1"/>
</dbReference>
<dbReference type="Gene3D" id="3.40.50.410">
    <property type="entry name" value="von Willebrand factor, type A domain"/>
    <property type="match status" value="1"/>
</dbReference>
<proteinExistence type="predicted"/>
<accession>A0AAE2DA20</accession>
<dbReference type="InterPro" id="IPR036465">
    <property type="entry name" value="vWFA_dom_sf"/>
</dbReference>
<organism evidence="1 2">
    <name type="scientific">Schistosoma mekongi</name>
    <name type="common">Parasitic worm</name>
    <dbReference type="NCBI Taxonomy" id="38744"/>
    <lineage>
        <taxon>Eukaryota</taxon>
        <taxon>Metazoa</taxon>
        <taxon>Spiralia</taxon>
        <taxon>Lophotrochozoa</taxon>
        <taxon>Platyhelminthes</taxon>
        <taxon>Trematoda</taxon>
        <taxon>Digenea</taxon>
        <taxon>Strigeidida</taxon>
        <taxon>Schistosomatoidea</taxon>
        <taxon>Schistosomatidae</taxon>
        <taxon>Schistosoma</taxon>
    </lineage>
</organism>
<reference evidence="1" key="2">
    <citation type="journal article" date="2023" name="Infect Dis Poverty">
        <title>Chromosome-scale genome of the human blood fluke Schistosoma mekongi and its implications for public health.</title>
        <authorList>
            <person name="Zhou M."/>
            <person name="Xu L."/>
            <person name="Xu D."/>
            <person name="Chen W."/>
            <person name="Khan J."/>
            <person name="Hu Y."/>
            <person name="Huang H."/>
            <person name="Wei H."/>
            <person name="Zhang Y."/>
            <person name="Chusongsang P."/>
            <person name="Tanasarnprasert K."/>
            <person name="Hu X."/>
            <person name="Limpanont Y."/>
            <person name="Lv Z."/>
        </authorList>
    </citation>
    <scope>NUCLEOTIDE SEQUENCE</scope>
    <source>
        <strain evidence="1">LV_2022a</strain>
    </source>
</reference>
<evidence type="ECO:0000313" key="2">
    <source>
        <dbReference type="Proteomes" id="UP001292079"/>
    </source>
</evidence>
<evidence type="ECO:0000313" key="1">
    <source>
        <dbReference type="EMBL" id="KAK4475750.1"/>
    </source>
</evidence>
<name>A0AAE2DA20_SCHME</name>
<dbReference type="AlphaFoldDB" id="A0AAE2DA20"/>
<evidence type="ECO:0008006" key="3">
    <source>
        <dbReference type="Google" id="ProtNLM"/>
    </source>
</evidence>
<comment type="caution">
    <text evidence="1">The sequence shown here is derived from an EMBL/GenBank/DDBJ whole genome shotgun (WGS) entry which is preliminary data.</text>
</comment>
<keyword evidence="2" id="KW-1185">Reference proteome</keyword>
<gene>
    <name evidence="1" type="ORF">MN116_001011</name>
</gene>
<protein>
    <recommendedName>
        <fullName evidence="3">VWFA domain-containing protein</fullName>
    </recommendedName>
</protein>
<dbReference type="Proteomes" id="UP001292079">
    <property type="component" value="Unassembled WGS sequence"/>
</dbReference>